<gene>
    <name evidence="4" type="ORF">DB31_0890</name>
</gene>
<evidence type="ECO:0000259" key="3">
    <source>
        <dbReference type="Pfam" id="PF07811"/>
    </source>
</evidence>
<dbReference type="Pfam" id="PF07811">
    <property type="entry name" value="TadE"/>
    <property type="match status" value="1"/>
</dbReference>
<accession>A0A085WFF4</accession>
<keyword evidence="5" id="KW-1185">Reference proteome</keyword>
<dbReference type="InterPro" id="IPR012495">
    <property type="entry name" value="TadE-like_dom"/>
</dbReference>
<evidence type="ECO:0000256" key="2">
    <source>
        <dbReference type="SAM" id="Phobius"/>
    </source>
</evidence>
<keyword evidence="2" id="KW-0472">Membrane</keyword>
<proteinExistence type="predicted"/>
<organism evidence="4 5">
    <name type="scientific">Hyalangium minutum</name>
    <dbReference type="NCBI Taxonomy" id="394096"/>
    <lineage>
        <taxon>Bacteria</taxon>
        <taxon>Pseudomonadati</taxon>
        <taxon>Myxococcota</taxon>
        <taxon>Myxococcia</taxon>
        <taxon>Myxococcales</taxon>
        <taxon>Cystobacterineae</taxon>
        <taxon>Archangiaceae</taxon>
        <taxon>Hyalangium</taxon>
    </lineage>
</organism>
<sequence length="401" mass="44472">MRPSALQFRFARRGSATVEFAIIAPVLVMILLFSMYLTELVRAKIKLQEFSRYAVWEMTSYTLSDFAKAEHDKAFTDAQREAMEEATERYKDLDSVEPNAPRGNFVARYSDVAGTLTNKEVPLIEAGLVLGNGGEGYASEIVNQVNGGANAVLGFWKFNTKGWVEAEMSMKFNDVLIPREYLQREQGGFFKVDPFGGKSIRSLGLKSRFSMYADAWNMEDGADATMRGRRAGAHRSGPTDMPHGLYKQVDRMVFLGVRSQLENAVGGIGSFRQFLSNFAPDFLGAFVVSHNYGPSPGGDAAGEWGRECIGEDTGIESYPSEAEGGLNNLGKFSQIDWPRPMCFDTAPFRDQPYDRSQYIKIFKARGENFMGCKNPQAEDPSAPRSAESTKGDKNTNVVNCE</sequence>
<dbReference type="EMBL" id="JMCB01000010">
    <property type="protein sequence ID" value="KFE66417.1"/>
    <property type="molecule type" value="Genomic_DNA"/>
</dbReference>
<comment type="caution">
    <text evidence="4">The sequence shown here is derived from an EMBL/GenBank/DDBJ whole genome shotgun (WGS) entry which is preliminary data.</text>
</comment>
<evidence type="ECO:0000313" key="5">
    <source>
        <dbReference type="Proteomes" id="UP000028725"/>
    </source>
</evidence>
<dbReference type="AlphaFoldDB" id="A0A085WFF4"/>
<dbReference type="RefSeq" id="WP_044192264.1">
    <property type="nucleotide sequence ID" value="NZ_JMCB01000010.1"/>
</dbReference>
<evidence type="ECO:0000313" key="4">
    <source>
        <dbReference type="EMBL" id="KFE66417.1"/>
    </source>
</evidence>
<feature type="domain" description="TadE-like" evidence="3">
    <location>
        <begin position="14"/>
        <end position="48"/>
    </location>
</feature>
<dbReference type="STRING" id="394096.DB31_0890"/>
<name>A0A085WFF4_9BACT</name>
<feature type="region of interest" description="Disordered" evidence="1">
    <location>
        <begin position="372"/>
        <end position="401"/>
    </location>
</feature>
<evidence type="ECO:0000256" key="1">
    <source>
        <dbReference type="SAM" id="MobiDB-lite"/>
    </source>
</evidence>
<keyword evidence="2" id="KW-1133">Transmembrane helix</keyword>
<dbReference type="Proteomes" id="UP000028725">
    <property type="component" value="Unassembled WGS sequence"/>
</dbReference>
<keyword evidence="2" id="KW-0812">Transmembrane</keyword>
<feature type="transmembrane region" description="Helical" evidence="2">
    <location>
        <begin position="20"/>
        <end position="38"/>
    </location>
</feature>
<dbReference type="OrthoDB" id="5378961at2"/>
<reference evidence="4 5" key="1">
    <citation type="submission" date="2014-04" db="EMBL/GenBank/DDBJ databases">
        <title>Genome assembly of Hyalangium minutum DSM 14724.</title>
        <authorList>
            <person name="Sharma G."/>
            <person name="Subramanian S."/>
        </authorList>
    </citation>
    <scope>NUCLEOTIDE SEQUENCE [LARGE SCALE GENOMIC DNA]</scope>
    <source>
        <strain evidence="4 5">DSM 14724</strain>
    </source>
</reference>
<protein>
    <submittedName>
        <fullName evidence="4">Pilus biogenesis protein, TadE family protein</fullName>
    </submittedName>
</protein>